<dbReference type="RefSeq" id="WP_057866023.1">
    <property type="nucleotide sequence ID" value="NZ_AZEY01000105.1"/>
</dbReference>
<evidence type="ECO:0000313" key="3">
    <source>
        <dbReference type="Proteomes" id="UP000052013"/>
    </source>
</evidence>
<sequence length="71" mass="8054">MMKFNKNFYKTYVFWLGIIGVALSFLVVFDSTPPMFSIRWWIALIVGIAALLGIIFVGPRAVSEANKNKKL</sequence>
<proteinExistence type="predicted"/>
<dbReference type="PATRIC" id="fig|1423739.3.peg.1797"/>
<reference evidence="2 3" key="1">
    <citation type="journal article" date="2015" name="Genome Announc.">
        <title>Expanding the biotechnology potential of lactobacilli through comparative genomics of 213 strains and associated genera.</title>
        <authorList>
            <person name="Sun Z."/>
            <person name="Harris H.M."/>
            <person name="McCann A."/>
            <person name="Guo C."/>
            <person name="Argimon S."/>
            <person name="Zhang W."/>
            <person name="Yang X."/>
            <person name="Jeffery I.B."/>
            <person name="Cooney J.C."/>
            <person name="Kagawa T.F."/>
            <person name="Liu W."/>
            <person name="Song Y."/>
            <person name="Salvetti E."/>
            <person name="Wrobel A."/>
            <person name="Rasinkangas P."/>
            <person name="Parkhill J."/>
            <person name="Rea M.C."/>
            <person name="O'Sullivan O."/>
            <person name="Ritari J."/>
            <person name="Douillard F.P."/>
            <person name="Paul Ross R."/>
            <person name="Yang R."/>
            <person name="Briner A.E."/>
            <person name="Felis G.E."/>
            <person name="de Vos W.M."/>
            <person name="Barrangou R."/>
            <person name="Klaenhammer T.R."/>
            <person name="Caufield P.W."/>
            <person name="Cui Y."/>
            <person name="Zhang H."/>
            <person name="O'Toole P.W."/>
        </authorList>
    </citation>
    <scope>NUCLEOTIDE SEQUENCE [LARGE SCALE GENOMIC DNA]</scope>
    <source>
        <strain evidence="2 3">DSM 14421</strain>
    </source>
</reference>
<keyword evidence="1" id="KW-0472">Membrane</keyword>
<dbReference type="EMBL" id="AZEY01000105">
    <property type="protein sequence ID" value="KRL62848.1"/>
    <property type="molecule type" value="Genomic_DNA"/>
</dbReference>
<gene>
    <name evidence="2" type="ORF">FC85_GL001715</name>
</gene>
<evidence type="ECO:0000313" key="2">
    <source>
        <dbReference type="EMBL" id="KRL62848.1"/>
    </source>
</evidence>
<dbReference type="Proteomes" id="UP000052013">
    <property type="component" value="Unassembled WGS sequence"/>
</dbReference>
<evidence type="ECO:0000256" key="1">
    <source>
        <dbReference type="SAM" id="Phobius"/>
    </source>
</evidence>
<keyword evidence="1" id="KW-0812">Transmembrane</keyword>
<accession>A0A0R1S148</accession>
<dbReference type="STRING" id="1423739.FC85_GL001715"/>
<feature type="transmembrane region" description="Helical" evidence="1">
    <location>
        <begin position="12"/>
        <end position="29"/>
    </location>
</feature>
<organism evidence="2 3">
    <name type="scientific">Lentilactobacillus diolivorans DSM 14421</name>
    <dbReference type="NCBI Taxonomy" id="1423739"/>
    <lineage>
        <taxon>Bacteria</taxon>
        <taxon>Bacillati</taxon>
        <taxon>Bacillota</taxon>
        <taxon>Bacilli</taxon>
        <taxon>Lactobacillales</taxon>
        <taxon>Lactobacillaceae</taxon>
        <taxon>Lentilactobacillus</taxon>
    </lineage>
</organism>
<dbReference type="AlphaFoldDB" id="A0A0R1S148"/>
<protein>
    <submittedName>
        <fullName evidence="2">Uncharacterized protein</fullName>
    </submittedName>
</protein>
<comment type="caution">
    <text evidence="2">The sequence shown here is derived from an EMBL/GenBank/DDBJ whole genome shotgun (WGS) entry which is preliminary data.</text>
</comment>
<feature type="transmembrane region" description="Helical" evidence="1">
    <location>
        <begin position="41"/>
        <end position="62"/>
    </location>
</feature>
<name>A0A0R1S148_9LACO</name>
<keyword evidence="1" id="KW-1133">Transmembrane helix</keyword>